<evidence type="ECO:0000256" key="1">
    <source>
        <dbReference type="SAM" id="MobiDB-lite"/>
    </source>
</evidence>
<evidence type="ECO:0000259" key="2">
    <source>
        <dbReference type="PROSITE" id="PS51186"/>
    </source>
</evidence>
<keyword evidence="4" id="KW-1185">Reference proteome</keyword>
<evidence type="ECO:0000313" key="4">
    <source>
        <dbReference type="Proteomes" id="UP001500622"/>
    </source>
</evidence>
<dbReference type="InterPro" id="IPR000182">
    <property type="entry name" value="GNAT_dom"/>
</dbReference>
<sequence>MDVLSPARVVVGLDVGGTSSTAGVLTEDGDVLAVVAGPGANVRSSPGALADQLTEVVATAARRARDRVSGAELETLACVAGVSGAGAAGRGYAVDLIERSVSRAGLRPPSVEVVTDPVVAFAAGSPEPRGSLLLSGTGAVACRFEELAEVERCDGLGWILGDTGSGVWMALEGLRAAAADLDRRGPKTALTAAAAGMTAALGPGTGDSRQDLVRLVDVRSPAELGEFAPVVSGCAAAGDEVALDIVERAVDALLATLAVVDDGGASVVVAGSVLTEGPVRDGVLQALRDRARDAARPVVGALRLAAAKAGWPLPELDRVAPAVAAEPILTVGAWSRDTATAGGSASAGSVGGGPTAGGSGGRHSAGGDWARVASARGASAGGAPAGRGGGPAVDRYLPEDREALYRICLLTGDSGSDATSKYRDGDLLGHIYLGPYLELEPSHARVLRRSDGTPLGYVVTAPNTSAFEEECERSWWPRLRERYPEPPREDTSPDAGLIRTIHHPPRATGPWLDEHPAHLHIDILPEGQGDGNGRRLIEAALDDLTAAGVPGMHLGVGAQNLAAIGFYEHIGLRVLEHKPSALIMGTRLPRS</sequence>
<dbReference type="Pfam" id="PF01869">
    <property type="entry name" value="BcrAD_BadFG"/>
    <property type="match status" value="1"/>
</dbReference>
<dbReference type="Pfam" id="PF00583">
    <property type="entry name" value="Acetyltransf_1"/>
    <property type="match status" value="1"/>
</dbReference>
<organism evidence="3 4">
    <name type="scientific">Georgenia halophila</name>
    <dbReference type="NCBI Taxonomy" id="620889"/>
    <lineage>
        <taxon>Bacteria</taxon>
        <taxon>Bacillati</taxon>
        <taxon>Actinomycetota</taxon>
        <taxon>Actinomycetes</taxon>
        <taxon>Micrococcales</taxon>
        <taxon>Bogoriellaceae</taxon>
        <taxon>Georgenia</taxon>
    </lineage>
</organism>
<dbReference type="Gene3D" id="3.40.630.30">
    <property type="match status" value="1"/>
</dbReference>
<feature type="region of interest" description="Disordered" evidence="1">
    <location>
        <begin position="342"/>
        <end position="367"/>
    </location>
</feature>
<dbReference type="InterPro" id="IPR002731">
    <property type="entry name" value="ATPase_BadF"/>
</dbReference>
<dbReference type="PANTHER" id="PTHR43190">
    <property type="entry name" value="N-ACETYL-D-GLUCOSAMINE KINASE"/>
    <property type="match status" value="1"/>
</dbReference>
<dbReference type="Proteomes" id="UP001500622">
    <property type="component" value="Unassembled WGS sequence"/>
</dbReference>
<proteinExistence type="predicted"/>
<evidence type="ECO:0000313" key="3">
    <source>
        <dbReference type="EMBL" id="GAA4422920.1"/>
    </source>
</evidence>
<reference evidence="4" key="1">
    <citation type="journal article" date="2019" name="Int. J. Syst. Evol. Microbiol.">
        <title>The Global Catalogue of Microorganisms (GCM) 10K type strain sequencing project: providing services to taxonomists for standard genome sequencing and annotation.</title>
        <authorList>
            <consortium name="The Broad Institute Genomics Platform"/>
            <consortium name="The Broad Institute Genome Sequencing Center for Infectious Disease"/>
            <person name="Wu L."/>
            <person name="Ma J."/>
        </authorList>
    </citation>
    <scope>NUCLEOTIDE SEQUENCE [LARGE SCALE GENOMIC DNA]</scope>
    <source>
        <strain evidence="4">JCM 17810</strain>
    </source>
</reference>
<dbReference type="SUPFAM" id="SSF53067">
    <property type="entry name" value="Actin-like ATPase domain"/>
    <property type="match status" value="2"/>
</dbReference>
<dbReference type="PANTHER" id="PTHR43190:SF3">
    <property type="entry name" value="N-ACETYL-D-GLUCOSAMINE KINASE"/>
    <property type="match status" value="1"/>
</dbReference>
<dbReference type="Gene3D" id="3.30.420.40">
    <property type="match status" value="2"/>
</dbReference>
<dbReference type="InterPro" id="IPR043129">
    <property type="entry name" value="ATPase_NBD"/>
</dbReference>
<accession>A0ABP8L716</accession>
<protein>
    <recommendedName>
        <fullName evidence="2">N-acetyltransferase domain-containing protein</fullName>
    </recommendedName>
</protein>
<dbReference type="InterPro" id="IPR052519">
    <property type="entry name" value="Euk-type_GlcNAc_Kinase"/>
</dbReference>
<feature type="domain" description="N-acetyltransferase" evidence="2">
    <location>
        <begin position="454"/>
        <end position="589"/>
    </location>
</feature>
<dbReference type="InterPro" id="IPR016181">
    <property type="entry name" value="Acyl_CoA_acyltransferase"/>
</dbReference>
<feature type="compositionally biased region" description="Gly residues" evidence="1">
    <location>
        <begin position="349"/>
        <end position="364"/>
    </location>
</feature>
<comment type="caution">
    <text evidence="3">The sequence shown here is derived from an EMBL/GenBank/DDBJ whole genome shotgun (WGS) entry which is preliminary data.</text>
</comment>
<dbReference type="EMBL" id="BAABGN010000008">
    <property type="protein sequence ID" value="GAA4422920.1"/>
    <property type="molecule type" value="Genomic_DNA"/>
</dbReference>
<gene>
    <name evidence="3" type="ORF">GCM10023169_17900</name>
</gene>
<name>A0ABP8L716_9MICO</name>
<dbReference type="SUPFAM" id="SSF55729">
    <property type="entry name" value="Acyl-CoA N-acyltransferases (Nat)"/>
    <property type="match status" value="1"/>
</dbReference>
<dbReference type="PROSITE" id="PS51186">
    <property type="entry name" value="GNAT"/>
    <property type="match status" value="1"/>
</dbReference>